<evidence type="ECO:0000256" key="11">
    <source>
        <dbReference type="ARBA" id="ARBA00022723"/>
    </source>
</evidence>
<dbReference type="CDD" id="cd00593">
    <property type="entry name" value="RIBOc"/>
    <property type="match status" value="1"/>
</dbReference>
<dbReference type="CDD" id="cd10845">
    <property type="entry name" value="DSRM_RNAse_III_family"/>
    <property type="match status" value="1"/>
</dbReference>
<keyword evidence="12" id="KW-0255">Endonuclease</keyword>
<dbReference type="GO" id="GO:0046872">
    <property type="term" value="F:metal ion binding"/>
    <property type="evidence" value="ECO:0007669"/>
    <property type="project" value="UniProtKB-KW"/>
</dbReference>
<dbReference type="SMART" id="SM00358">
    <property type="entry name" value="DSRM"/>
    <property type="match status" value="1"/>
</dbReference>
<protein>
    <recommendedName>
        <fullName evidence="5">ribonuclease III</fullName>
        <ecNumber evidence="5">3.1.26.3</ecNumber>
    </recommendedName>
</protein>
<comment type="catalytic activity">
    <reaction evidence="1">
        <text>Endonucleolytic cleavage to 5'-phosphomonoester.</text>
        <dbReference type="EC" id="3.1.26.3"/>
    </reaction>
</comment>
<evidence type="ECO:0000256" key="8">
    <source>
        <dbReference type="ARBA" id="ARBA00022664"/>
    </source>
</evidence>
<dbReference type="SUPFAM" id="SSF54768">
    <property type="entry name" value="dsRNA-binding domain-like"/>
    <property type="match status" value="1"/>
</dbReference>
<dbReference type="EMBL" id="MN079086">
    <property type="protein sequence ID" value="QEA04596.1"/>
    <property type="molecule type" value="Genomic_DNA"/>
</dbReference>
<evidence type="ECO:0000256" key="2">
    <source>
        <dbReference type="ARBA" id="ARBA00004496"/>
    </source>
</evidence>
<keyword evidence="15" id="KW-0694">RNA-binding</keyword>
<gene>
    <name evidence="19" type="primary">rnc</name>
    <name evidence="19" type="ORF">KBTEX_00904</name>
</gene>
<keyword evidence="6" id="KW-0963">Cytoplasm</keyword>
<dbReference type="PROSITE" id="PS00517">
    <property type="entry name" value="RNASE_3_1"/>
    <property type="match status" value="1"/>
</dbReference>
<dbReference type="GO" id="GO:0042802">
    <property type="term" value="F:identical protein binding"/>
    <property type="evidence" value="ECO:0007669"/>
    <property type="project" value="UniProtKB-ARBA"/>
</dbReference>
<organism evidence="19">
    <name type="scientific">uncultured organism</name>
    <dbReference type="NCBI Taxonomy" id="155900"/>
    <lineage>
        <taxon>unclassified sequences</taxon>
        <taxon>environmental samples</taxon>
    </lineage>
</organism>
<dbReference type="InterPro" id="IPR011907">
    <property type="entry name" value="RNase_III"/>
</dbReference>
<evidence type="ECO:0000256" key="10">
    <source>
        <dbReference type="ARBA" id="ARBA00022722"/>
    </source>
</evidence>
<evidence type="ECO:0000256" key="6">
    <source>
        <dbReference type="ARBA" id="ARBA00022490"/>
    </source>
</evidence>
<feature type="region of interest" description="Disordered" evidence="16">
    <location>
        <begin position="200"/>
        <end position="231"/>
    </location>
</feature>
<dbReference type="InterPro" id="IPR036389">
    <property type="entry name" value="RNase_III_sf"/>
</dbReference>
<feature type="domain" description="RNase III" evidence="18">
    <location>
        <begin position="3"/>
        <end position="125"/>
    </location>
</feature>
<keyword evidence="7" id="KW-0698">rRNA processing</keyword>
<dbReference type="PROSITE" id="PS50137">
    <property type="entry name" value="DS_RBD"/>
    <property type="match status" value="1"/>
</dbReference>
<dbReference type="GO" id="GO:0003725">
    <property type="term" value="F:double-stranded RNA binding"/>
    <property type="evidence" value="ECO:0007669"/>
    <property type="project" value="TreeGrafter"/>
</dbReference>
<evidence type="ECO:0000256" key="7">
    <source>
        <dbReference type="ARBA" id="ARBA00022552"/>
    </source>
</evidence>
<dbReference type="InterPro" id="IPR014720">
    <property type="entry name" value="dsRBD_dom"/>
</dbReference>
<evidence type="ECO:0000256" key="13">
    <source>
        <dbReference type="ARBA" id="ARBA00022801"/>
    </source>
</evidence>
<evidence type="ECO:0000313" key="19">
    <source>
        <dbReference type="EMBL" id="QEA04596.1"/>
    </source>
</evidence>
<dbReference type="GO" id="GO:0004525">
    <property type="term" value="F:ribonuclease III activity"/>
    <property type="evidence" value="ECO:0007669"/>
    <property type="project" value="UniProtKB-EC"/>
</dbReference>
<evidence type="ECO:0000256" key="16">
    <source>
        <dbReference type="SAM" id="MobiDB-lite"/>
    </source>
</evidence>
<keyword evidence="13 19" id="KW-0378">Hydrolase</keyword>
<comment type="subcellular location">
    <subcellularLocation>
        <location evidence="2">Cytoplasm</location>
    </subcellularLocation>
</comment>
<comment type="subunit">
    <text evidence="4">Homodimer.</text>
</comment>
<dbReference type="Pfam" id="PF14622">
    <property type="entry name" value="Ribonucleas_3_3"/>
    <property type="match status" value="1"/>
</dbReference>
<dbReference type="InterPro" id="IPR000999">
    <property type="entry name" value="RNase_III_dom"/>
</dbReference>
<sequence>MTAERLQQDLGYRFRDAALLEQALTHRSASGPNNERLEFLGDSVLNFVIAAAVFERRPEAREGELSRLRANLVNKNSLARLARRLELGGYIHLGGGELKTGGHRRDSILADATEAVLGAIYLDGGFEACRDVILGLYREWLADLPEQRQLKDPKTRLQEYLQSRRLPLPAYEVVDVEGRAHDQTFRVHCHVEELAVTSEGRANSRRRAEQQAAESMLTRLREGDNDGGRAG</sequence>
<dbReference type="GO" id="GO:0010468">
    <property type="term" value="P:regulation of gene expression"/>
    <property type="evidence" value="ECO:0007669"/>
    <property type="project" value="TreeGrafter"/>
</dbReference>
<feature type="compositionally biased region" description="Basic and acidic residues" evidence="16">
    <location>
        <begin position="219"/>
        <end position="231"/>
    </location>
</feature>
<evidence type="ECO:0000256" key="1">
    <source>
        <dbReference type="ARBA" id="ARBA00000109"/>
    </source>
</evidence>
<dbReference type="AlphaFoldDB" id="A0A5B8R7E4"/>
<dbReference type="PANTHER" id="PTHR11207">
    <property type="entry name" value="RIBONUCLEASE III"/>
    <property type="match status" value="1"/>
</dbReference>
<name>A0A5B8R7E4_9ZZZZ</name>
<evidence type="ECO:0000259" key="17">
    <source>
        <dbReference type="PROSITE" id="PS50137"/>
    </source>
</evidence>
<keyword evidence="8" id="KW-0507">mRNA processing</keyword>
<evidence type="ECO:0000256" key="9">
    <source>
        <dbReference type="ARBA" id="ARBA00022694"/>
    </source>
</evidence>
<dbReference type="PROSITE" id="PS50142">
    <property type="entry name" value="RNASE_3_2"/>
    <property type="match status" value="1"/>
</dbReference>
<dbReference type="EC" id="3.1.26.3" evidence="5"/>
<evidence type="ECO:0000256" key="14">
    <source>
        <dbReference type="ARBA" id="ARBA00022842"/>
    </source>
</evidence>
<keyword evidence="11" id="KW-0479">Metal-binding</keyword>
<feature type="domain" description="DRBM" evidence="17">
    <location>
        <begin position="152"/>
        <end position="222"/>
    </location>
</feature>
<evidence type="ECO:0000256" key="15">
    <source>
        <dbReference type="ARBA" id="ARBA00022884"/>
    </source>
</evidence>
<dbReference type="GO" id="GO:0008033">
    <property type="term" value="P:tRNA processing"/>
    <property type="evidence" value="ECO:0007669"/>
    <property type="project" value="UniProtKB-KW"/>
</dbReference>
<dbReference type="SUPFAM" id="SSF69065">
    <property type="entry name" value="RNase III domain-like"/>
    <property type="match status" value="1"/>
</dbReference>
<dbReference type="NCBIfam" id="TIGR02191">
    <property type="entry name" value="RNaseIII"/>
    <property type="match status" value="1"/>
</dbReference>
<dbReference type="FunFam" id="1.10.1520.10:FF:000001">
    <property type="entry name" value="Ribonuclease 3"/>
    <property type="match status" value="1"/>
</dbReference>
<comment type="similarity">
    <text evidence="3">Belongs to the ribonuclease III family.</text>
</comment>
<dbReference type="SMART" id="SM00535">
    <property type="entry name" value="RIBOc"/>
    <property type="match status" value="1"/>
</dbReference>
<reference evidence="19" key="1">
    <citation type="submission" date="2019-06" db="EMBL/GenBank/DDBJ databases">
        <authorList>
            <person name="Murdoch R.W."/>
            <person name="Fathepure B."/>
        </authorList>
    </citation>
    <scope>NUCLEOTIDE SEQUENCE</scope>
</reference>
<keyword evidence="14" id="KW-0460">Magnesium</keyword>
<dbReference type="GO" id="GO:0006364">
    <property type="term" value="P:rRNA processing"/>
    <property type="evidence" value="ECO:0007669"/>
    <property type="project" value="UniProtKB-KW"/>
</dbReference>
<keyword evidence="10" id="KW-0540">Nuclease</keyword>
<dbReference type="Gene3D" id="3.30.160.20">
    <property type="match status" value="1"/>
</dbReference>
<dbReference type="HAMAP" id="MF_00104">
    <property type="entry name" value="RNase_III"/>
    <property type="match status" value="1"/>
</dbReference>
<evidence type="ECO:0000256" key="12">
    <source>
        <dbReference type="ARBA" id="ARBA00022759"/>
    </source>
</evidence>
<dbReference type="Pfam" id="PF00035">
    <property type="entry name" value="dsrm"/>
    <property type="match status" value="1"/>
</dbReference>
<evidence type="ECO:0000259" key="18">
    <source>
        <dbReference type="PROSITE" id="PS50142"/>
    </source>
</evidence>
<dbReference type="Gene3D" id="1.10.1520.10">
    <property type="entry name" value="Ribonuclease III domain"/>
    <property type="match status" value="1"/>
</dbReference>
<dbReference type="GO" id="GO:0006397">
    <property type="term" value="P:mRNA processing"/>
    <property type="evidence" value="ECO:0007669"/>
    <property type="project" value="UniProtKB-KW"/>
</dbReference>
<evidence type="ECO:0000256" key="5">
    <source>
        <dbReference type="ARBA" id="ARBA00012177"/>
    </source>
</evidence>
<dbReference type="FunFam" id="3.30.160.20:FF:000003">
    <property type="entry name" value="Ribonuclease 3"/>
    <property type="match status" value="1"/>
</dbReference>
<evidence type="ECO:0000256" key="3">
    <source>
        <dbReference type="ARBA" id="ARBA00010183"/>
    </source>
</evidence>
<proteinExistence type="inferred from homology"/>
<accession>A0A5B8R7E4</accession>
<dbReference type="PANTHER" id="PTHR11207:SF0">
    <property type="entry name" value="RIBONUCLEASE 3"/>
    <property type="match status" value="1"/>
</dbReference>
<keyword evidence="9" id="KW-0819">tRNA processing</keyword>
<evidence type="ECO:0000256" key="4">
    <source>
        <dbReference type="ARBA" id="ARBA00011738"/>
    </source>
</evidence>